<protein>
    <submittedName>
        <fullName evidence="6">RCC1/BLIP-II</fullName>
    </submittedName>
</protein>
<feature type="domain" description="RCC1-like" evidence="5">
    <location>
        <begin position="171"/>
        <end position="660"/>
    </location>
</feature>
<name>A0A316Z2A7_9BASI</name>
<dbReference type="InParanoid" id="A0A316Z2A7"/>
<evidence type="ECO:0000256" key="4">
    <source>
        <dbReference type="SAM" id="MobiDB-lite"/>
    </source>
</evidence>
<reference evidence="6 7" key="1">
    <citation type="journal article" date="2018" name="Mol. Biol. Evol.">
        <title>Broad Genomic Sampling Reveals a Smut Pathogenic Ancestry of the Fungal Clade Ustilaginomycotina.</title>
        <authorList>
            <person name="Kijpornyongpan T."/>
            <person name="Mondo S.J."/>
            <person name="Barry K."/>
            <person name="Sandor L."/>
            <person name="Lee J."/>
            <person name="Lipzen A."/>
            <person name="Pangilinan J."/>
            <person name="LaButti K."/>
            <person name="Hainaut M."/>
            <person name="Henrissat B."/>
            <person name="Grigoriev I.V."/>
            <person name="Spatafora J.W."/>
            <person name="Aime M.C."/>
        </authorList>
    </citation>
    <scope>NUCLEOTIDE SEQUENCE [LARGE SCALE GENOMIC DNA]</scope>
    <source>
        <strain evidence="6 7">MCA 4198</strain>
    </source>
</reference>
<dbReference type="AlphaFoldDB" id="A0A316Z2A7"/>
<dbReference type="Gene3D" id="2.130.10.30">
    <property type="entry name" value="Regulator of chromosome condensation 1/beta-lactamase-inhibitor protein II"/>
    <property type="match status" value="1"/>
</dbReference>
<dbReference type="FunCoup" id="A0A316Z2A7">
    <property type="interactions" value="689"/>
</dbReference>
<dbReference type="GeneID" id="37046658"/>
<dbReference type="PRINTS" id="PR00633">
    <property type="entry name" value="RCCNDNSATION"/>
</dbReference>
<gene>
    <name evidence="6" type="ORF">FA10DRAFT_299597</name>
</gene>
<proteinExistence type="predicted"/>
<dbReference type="STRING" id="215250.A0A316Z2A7"/>
<evidence type="ECO:0000256" key="1">
    <source>
        <dbReference type="ARBA" id="ARBA00022658"/>
    </source>
</evidence>
<dbReference type="InterPro" id="IPR051553">
    <property type="entry name" value="Ran_GTPase-activating"/>
</dbReference>
<dbReference type="Pfam" id="PF25390">
    <property type="entry name" value="WD40_RLD"/>
    <property type="match status" value="1"/>
</dbReference>
<keyword evidence="7" id="KW-1185">Reference proteome</keyword>
<evidence type="ECO:0000256" key="2">
    <source>
        <dbReference type="ARBA" id="ARBA00022737"/>
    </source>
</evidence>
<keyword evidence="2" id="KW-0677">Repeat</keyword>
<dbReference type="Proteomes" id="UP000245768">
    <property type="component" value="Unassembled WGS sequence"/>
</dbReference>
<dbReference type="PROSITE" id="PS50012">
    <property type="entry name" value="RCC1_3"/>
    <property type="match status" value="6"/>
</dbReference>
<accession>A0A316Z2A7</accession>
<dbReference type="GO" id="GO:0005085">
    <property type="term" value="F:guanyl-nucleotide exchange factor activity"/>
    <property type="evidence" value="ECO:0007669"/>
    <property type="project" value="TreeGrafter"/>
</dbReference>
<evidence type="ECO:0000259" key="5">
    <source>
        <dbReference type="Pfam" id="PF25390"/>
    </source>
</evidence>
<feature type="repeat" description="RCC1" evidence="3">
    <location>
        <begin position="170"/>
        <end position="232"/>
    </location>
</feature>
<evidence type="ECO:0000256" key="3">
    <source>
        <dbReference type="PROSITE-ProRule" id="PRU00235"/>
    </source>
</evidence>
<organism evidence="6 7">
    <name type="scientific">Acaromyces ingoldii</name>
    <dbReference type="NCBI Taxonomy" id="215250"/>
    <lineage>
        <taxon>Eukaryota</taxon>
        <taxon>Fungi</taxon>
        <taxon>Dikarya</taxon>
        <taxon>Basidiomycota</taxon>
        <taxon>Ustilaginomycotina</taxon>
        <taxon>Exobasidiomycetes</taxon>
        <taxon>Exobasidiales</taxon>
        <taxon>Cryptobasidiaceae</taxon>
        <taxon>Acaromyces</taxon>
    </lineage>
</organism>
<dbReference type="InterPro" id="IPR009091">
    <property type="entry name" value="RCC1/BLIP-II"/>
</dbReference>
<evidence type="ECO:0000313" key="6">
    <source>
        <dbReference type="EMBL" id="PWN94313.1"/>
    </source>
</evidence>
<dbReference type="SUPFAM" id="SSF50985">
    <property type="entry name" value="RCC1/BLIP-II"/>
    <property type="match status" value="1"/>
</dbReference>
<evidence type="ECO:0000313" key="7">
    <source>
        <dbReference type="Proteomes" id="UP000245768"/>
    </source>
</evidence>
<feature type="repeat" description="RCC1" evidence="3">
    <location>
        <begin position="233"/>
        <end position="313"/>
    </location>
</feature>
<dbReference type="InterPro" id="IPR000408">
    <property type="entry name" value="Reg_chr_condens"/>
</dbReference>
<dbReference type="RefSeq" id="XP_025381511.1">
    <property type="nucleotide sequence ID" value="XM_025524742.1"/>
</dbReference>
<sequence length="671" mass="70586">MAPKRARTPSGDAKVSAAAVAAKASSKESAAKKLKVASGSAVAAKSSTTTTTTTTTTNGSVGGTKRKARASTAEPSASADKAAPKLKAQRRTRTPGPLDNKKAQLPAYTVRTGINPLPAPLLPVTRTLLDKNLAVDVSTPYMAPTARERQAQIESAAGKAGAGAGGVLKRDLFVFGNGDMGQHGLGTDVLDEIKRPRLHSWVASKNAEDALGAGGIEMVAAGGMHSLLIDSNGRVLSYGINDNGCLGRRTTRDPTIEAEVFETEPIAIEGLSPTGRGVVGGPSLEGGKEGDVEQFRATRVAAGDSVSVAVSDRGEIRVWGSFRSNDGLLGFDGTVGSDKVQFLPVALPSLQKYSISAVCCGDDHVLALTTEGEVLTWGNGQQMQLGRRIIERRKINGLTPEKLSLKNIVLIGAGAYHSFAVNKDGKVFAWGLNSLKQTGIDTVEDIIPVPREVPALNPKELGASVVQIQAGQHHSLFLLSDGRVFGTGRCDGFELGIDESHPAMQEVQKAREAWGRKRDEELKVEIPAWEKRMEEKKKKAAAANAEAGGAGAGSNGMSLDMVMTEEDMPPKKGVPPDEYVAEPVHIPFPASARVVQLACGSRNNMAVTEDGTVYSWGFGISSQLGQGDEEQIETPTVVKSKQLAPFQTMAVAAGGQHSILLAVRSKEVVQP</sequence>
<dbReference type="PANTHER" id="PTHR45982:SF1">
    <property type="entry name" value="REGULATOR OF CHROMOSOME CONDENSATION"/>
    <property type="match status" value="1"/>
</dbReference>
<feature type="region of interest" description="Disordered" evidence="4">
    <location>
        <begin position="24"/>
        <end position="102"/>
    </location>
</feature>
<feature type="repeat" description="RCC1" evidence="3">
    <location>
        <begin position="314"/>
        <end position="371"/>
    </location>
</feature>
<dbReference type="EMBL" id="KZ819634">
    <property type="protein sequence ID" value="PWN94313.1"/>
    <property type="molecule type" value="Genomic_DNA"/>
</dbReference>
<keyword evidence="1" id="KW-0344">Guanine-nucleotide releasing factor</keyword>
<dbReference type="PROSITE" id="PS00626">
    <property type="entry name" value="RCC1_2"/>
    <property type="match status" value="2"/>
</dbReference>
<feature type="repeat" description="RCC1" evidence="3">
    <location>
        <begin position="372"/>
        <end position="424"/>
    </location>
</feature>
<dbReference type="GO" id="GO:0005737">
    <property type="term" value="C:cytoplasm"/>
    <property type="evidence" value="ECO:0007669"/>
    <property type="project" value="TreeGrafter"/>
</dbReference>
<dbReference type="InterPro" id="IPR058923">
    <property type="entry name" value="RCC1-like_dom"/>
</dbReference>
<dbReference type="OrthoDB" id="61110at2759"/>
<feature type="compositionally biased region" description="Low complexity" evidence="4">
    <location>
        <begin position="36"/>
        <end position="59"/>
    </location>
</feature>
<feature type="repeat" description="RCC1" evidence="3">
    <location>
        <begin position="611"/>
        <end position="664"/>
    </location>
</feature>
<dbReference type="PANTHER" id="PTHR45982">
    <property type="entry name" value="REGULATOR OF CHROMOSOME CONDENSATION"/>
    <property type="match status" value="1"/>
</dbReference>
<feature type="repeat" description="RCC1" evidence="3">
    <location>
        <begin position="425"/>
        <end position="481"/>
    </location>
</feature>